<name>A0A445BXD4_ARAHY</name>
<evidence type="ECO:0000313" key="1">
    <source>
        <dbReference type="EMBL" id="RYR43302.1"/>
    </source>
</evidence>
<dbReference type="EMBL" id="SDMP01000008">
    <property type="protein sequence ID" value="RYR43302.1"/>
    <property type="molecule type" value="Genomic_DNA"/>
</dbReference>
<comment type="caution">
    <text evidence="1">The sequence shown here is derived from an EMBL/GenBank/DDBJ whole genome shotgun (WGS) entry which is preliminary data.</text>
</comment>
<gene>
    <name evidence="1" type="ORF">Ahy_A08g039731</name>
</gene>
<evidence type="ECO:0000313" key="2">
    <source>
        <dbReference type="Proteomes" id="UP000289738"/>
    </source>
</evidence>
<protein>
    <recommendedName>
        <fullName evidence="3">Wound-responsive family protein</fullName>
    </recommendedName>
</protein>
<dbReference type="Proteomes" id="UP000289738">
    <property type="component" value="Chromosome A08"/>
</dbReference>
<proteinExistence type="predicted"/>
<dbReference type="Pfam" id="PF12609">
    <property type="entry name" value="DUF3774"/>
    <property type="match status" value="2"/>
</dbReference>
<sequence>MLLHQSKYIFITCSGFLGEELIHTYTHTMSSSARNWIVAASVGVVEAMKDQGVCRWNYALRNVQQHVKSHVRSFSQPKQQFSSSSSAAAMISTTTVLKRSQKAKQSEESLRTAKNLSSSAMVSNAKKSEESLRIVMYLSKALAKVRVVEALKDQGVCRWNHAIRSAKKHVGTLSQEKKNKNKIPFSSSTMVNSCYNKLKESEESLRLVMYLCCWGPN</sequence>
<accession>A0A445BXD4</accession>
<dbReference type="AlphaFoldDB" id="A0A445BXD4"/>
<keyword evidence="2" id="KW-1185">Reference proteome</keyword>
<reference evidence="1 2" key="1">
    <citation type="submission" date="2019-01" db="EMBL/GenBank/DDBJ databases">
        <title>Sequencing of cultivated peanut Arachis hypogaea provides insights into genome evolution and oil improvement.</title>
        <authorList>
            <person name="Chen X."/>
        </authorList>
    </citation>
    <scope>NUCLEOTIDE SEQUENCE [LARGE SCALE GENOMIC DNA]</scope>
    <source>
        <strain evidence="2">cv. Fuhuasheng</strain>
        <tissue evidence="1">Leaves</tissue>
    </source>
</reference>
<dbReference type="PANTHER" id="PTHR33090">
    <property type="entry name" value="DUF3774 DOMAIN PROTEIN-RELATED"/>
    <property type="match status" value="1"/>
</dbReference>
<evidence type="ECO:0008006" key="3">
    <source>
        <dbReference type="Google" id="ProtNLM"/>
    </source>
</evidence>
<dbReference type="STRING" id="3818.A0A445BXD4"/>
<organism evidence="1 2">
    <name type="scientific">Arachis hypogaea</name>
    <name type="common">Peanut</name>
    <dbReference type="NCBI Taxonomy" id="3818"/>
    <lineage>
        <taxon>Eukaryota</taxon>
        <taxon>Viridiplantae</taxon>
        <taxon>Streptophyta</taxon>
        <taxon>Embryophyta</taxon>
        <taxon>Tracheophyta</taxon>
        <taxon>Spermatophyta</taxon>
        <taxon>Magnoliopsida</taxon>
        <taxon>eudicotyledons</taxon>
        <taxon>Gunneridae</taxon>
        <taxon>Pentapetalae</taxon>
        <taxon>rosids</taxon>
        <taxon>fabids</taxon>
        <taxon>Fabales</taxon>
        <taxon>Fabaceae</taxon>
        <taxon>Papilionoideae</taxon>
        <taxon>50 kb inversion clade</taxon>
        <taxon>dalbergioids sensu lato</taxon>
        <taxon>Dalbergieae</taxon>
        <taxon>Pterocarpus clade</taxon>
        <taxon>Arachis</taxon>
    </lineage>
</organism>
<dbReference type="InterPro" id="IPR022251">
    <property type="entry name" value="DUF3774_wound-induced"/>
</dbReference>